<dbReference type="Pfam" id="PF04607">
    <property type="entry name" value="RelA_SpoT"/>
    <property type="match status" value="1"/>
</dbReference>
<protein>
    <recommendedName>
        <fullName evidence="1">RelA/SpoT domain-containing protein</fullName>
    </recommendedName>
</protein>
<sequence>MPFDSSLIDPAVARYRRERDRYVKLADRVAEICRGDVCEQNAIRAQVTFRVKTEKSFEAKLRRFSSDEHRNYSNIDEIFDSISDLAGVRISAYQYEDCNRIVDGLKSVFRGPVNEKDISIDVKDKKNDDNSKYYRAIHVQVSLIDDDLVGTYDNVGDISCEIQVCTMMAHVWNEIEHDIGYKTEFVGLSKDEAYHLDQLGALVRQGDISISSLMKSHDRKRNDQIKKADGSDLGQEFVDVHGFVSRMRDFYGEFTPSFPENSGQLFDICCDLGIKSLHDVRNVLGDLNFDNARKDLVEFNEIISGEGLHELCLSPETSDLMLISLIGKKLDDILVLLKGRAGRGKGRPTRLHRIVLNYNKISHNLKK</sequence>
<dbReference type="Gene3D" id="3.30.460.10">
    <property type="entry name" value="Beta Polymerase, domain 2"/>
    <property type="match status" value="1"/>
</dbReference>
<dbReference type="GO" id="GO:0015969">
    <property type="term" value="P:guanosine tetraphosphate metabolic process"/>
    <property type="evidence" value="ECO:0007669"/>
    <property type="project" value="InterPro"/>
</dbReference>
<dbReference type="InterPro" id="IPR043519">
    <property type="entry name" value="NT_sf"/>
</dbReference>
<proteinExistence type="predicted"/>
<feature type="domain" description="RelA/SpoT" evidence="1">
    <location>
        <begin position="49"/>
        <end position="187"/>
    </location>
</feature>
<dbReference type="Proteomes" id="UP000185678">
    <property type="component" value="Unassembled WGS sequence"/>
</dbReference>
<reference evidence="2 3" key="1">
    <citation type="submission" date="2017-01" db="EMBL/GenBank/DDBJ databases">
        <authorList>
            <person name="Mah S.A."/>
            <person name="Swanson W.J."/>
            <person name="Moy G.W."/>
            <person name="Vacquier V.D."/>
        </authorList>
    </citation>
    <scope>NUCLEOTIDE SEQUENCE [LARGE SCALE GENOMIC DNA]</scope>
    <source>
        <strain evidence="2 3">DSM 11589</strain>
    </source>
</reference>
<keyword evidence="3" id="KW-1185">Reference proteome</keyword>
<dbReference type="InterPro" id="IPR007685">
    <property type="entry name" value="RelA_SpoT"/>
</dbReference>
<dbReference type="STRING" id="80876.SAMN05421779_103391"/>
<evidence type="ECO:0000259" key="1">
    <source>
        <dbReference type="SMART" id="SM00954"/>
    </source>
</evidence>
<name>A0A1N7LKR2_9PROT</name>
<organism evidence="2 3">
    <name type="scientific">Insolitispirillum peregrinum</name>
    <dbReference type="NCBI Taxonomy" id="80876"/>
    <lineage>
        <taxon>Bacteria</taxon>
        <taxon>Pseudomonadati</taxon>
        <taxon>Pseudomonadota</taxon>
        <taxon>Alphaproteobacteria</taxon>
        <taxon>Rhodospirillales</taxon>
        <taxon>Novispirillaceae</taxon>
        <taxon>Insolitispirillum</taxon>
    </lineage>
</organism>
<dbReference type="AlphaFoldDB" id="A0A1N7LKR2"/>
<dbReference type="SMART" id="SM00954">
    <property type="entry name" value="RelA_SpoT"/>
    <property type="match status" value="1"/>
</dbReference>
<gene>
    <name evidence="2" type="ORF">SAMN05421779_103391</name>
</gene>
<evidence type="ECO:0000313" key="2">
    <source>
        <dbReference type="EMBL" id="SIS74435.1"/>
    </source>
</evidence>
<dbReference type="PANTHER" id="PTHR41773">
    <property type="entry name" value="GTP PYROPHOSPHATASE-RELATED"/>
    <property type="match status" value="1"/>
</dbReference>
<dbReference type="RefSeq" id="WP_076400050.1">
    <property type="nucleotide sequence ID" value="NZ_FTOA01000003.1"/>
</dbReference>
<dbReference type="OrthoDB" id="9801824at2"/>
<evidence type="ECO:0000313" key="3">
    <source>
        <dbReference type="Proteomes" id="UP000185678"/>
    </source>
</evidence>
<dbReference type="CDD" id="cd05399">
    <property type="entry name" value="NT_Rel-Spo_like"/>
    <property type="match status" value="1"/>
</dbReference>
<accession>A0A1N7LKR2</accession>
<dbReference type="EMBL" id="FTOA01000003">
    <property type="protein sequence ID" value="SIS74435.1"/>
    <property type="molecule type" value="Genomic_DNA"/>
</dbReference>
<dbReference type="PANTHER" id="PTHR41773:SF1">
    <property type="entry name" value="RELA_SPOT DOMAIN-CONTAINING PROTEIN"/>
    <property type="match status" value="1"/>
</dbReference>
<dbReference type="SUPFAM" id="SSF81301">
    <property type="entry name" value="Nucleotidyltransferase"/>
    <property type="match status" value="1"/>
</dbReference>